<evidence type="ECO:0000313" key="3">
    <source>
        <dbReference type="EMBL" id="KKT82258.1"/>
    </source>
</evidence>
<name>A0A0G1KFE8_9BACT</name>
<comment type="caution">
    <text evidence="3">The sequence shown here is derived from an EMBL/GenBank/DDBJ whole genome shotgun (WGS) entry which is preliminary data.</text>
</comment>
<dbReference type="EMBL" id="LCJQ01000001">
    <property type="protein sequence ID" value="KKT82258.1"/>
    <property type="molecule type" value="Genomic_DNA"/>
</dbReference>
<dbReference type="InterPro" id="IPR044016">
    <property type="entry name" value="Big_13"/>
</dbReference>
<accession>A0A0G1KFE8</accession>
<evidence type="ECO:0000259" key="2">
    <source>
        <dbReference type="Pfam" id="PF19077"/>
    </source>
</evidence>
<dbReference type="PATRIC" id="fig|1618610.3.peg.41"/>
<dbReference type="Proteomes" id="UP000034595">
    <property type="component" value="Unassembled WGS sequence"/>
</dbReference>
<sequence length="699" mass="75249">MYNFFHVYKYHIGVIAALIIGVGVIRFPLNSFADTTSFFNTTTSTTATYSNTTTTGTPVTFSVVPTTSVDCSEPTHPKTKTAFIANPLAGGSFKLSVGTDSSNTSVLPGSHLLRNGVYHWSAVVNQPHVGSGMLYGKFVLDVTCTLSGTGNVVSSASSTVTTESVVVTTGNVAVSYDDDHEEDNITSSFGTSVATLPQVSPSAPLPVTTTTSLPKIPLPPPPVIVPAPLSSTANNTLPSTLPKTTLTPTLPLYVGPPVRGEEHNEDKRTPVRVNVAFVEGMRSALPAVEHFERFDEKKQKEIVNKISKKEQQEIVNRIKNPAGCTDIKECAVYCEQKEKRETSTCVTFAQTKMPMLSPIKPSLVGSVPFERIESILADIAVRPPELPSVVKSPQEFQQFCSDLKNTGVCTQVLVKNKLVSNETIIERTQALNQNHKEEKKIFTERIGARVFVDTDNDELADYDEVNIYHTDPKNRDTDQDGVSDGNEIAVRSNPRSKTSAVLFATQATTTGAVIPSISVLATENNPLVSGTTDKQLLVVKKVLALNNTMSTSTTDALGESHAPHFAFTGTALPNSFVTLYIFSEPIVVMVKTNSLGEWSYTLDKELPDGTHHVVSAITDGDGRVLVKSEPLPFVKVAEAVTLGNVDVMLPVAHNEPGFFSGLSLYTLFVLIVGILGLSFLTIGVIVRRRDGSGAGATEM</sequence>
<dbReference type="AlphaFoldDB" id="A0A0G1KFE8"/>
<gene>
    <name evidence="3" type="ORF">UW78_C0001G0041</name>
</gene>
<organism evidence="3 4">
    <name type="scientific">Candidatus Azambacteria bacterium GW2011_GWA1_44_9</name>
    <dbReference type="NCBI Taxonomy" id="1618610"/>
    <lineage>
        <taxon>Bacteria</taxon>
        <taxon>Candidatus Azamiibacteriota</taxon>
    </lineage>
</organism>
<feature type="transmembrane region" description="Helical" evidence="1">
    <location>
        <begin position="12"/>
        <end position="29"/>
    </location>
</feature>
<feature type="transmembrane region" description="Helical" evidence="1">
    <location>
        <begin position="664"/>
        <end position="686"/>
    </location>
</feature>
<keyword evidence="1" id="KW-0812">Transmembrane</keyword>
<evidence type="ECO:0000313" key="4">
    <source>
        <dbReference type="Proteomes" id="UP000034595"/>
    </source>
</evidence>
<feature type="domain" description="Bacterial Ig-like" evidence="2">
    <location>
        <begin position="544"/>
        <end position="625"/>
    </location>
</feature>
<proteinExistence type="predicted"/>
<evidence type="ECO:0000256" key="1">
    <source>
        <dbReference type="SAM" id="Phobius"/>
    </source>
</evidence>
<protein>
    <recommendedName>
        <fullName evidence="2">Bacterial Ig-like domain-containing protein</fullName>
    </recommendedName>
</protein>
<keyword evidence="1" id="KW-0472">Membrane</keyword>
<dbReference type="Pfam" id="PF19077">
    <property type="entry name" value="Big_13"/>
    <property type="match status" value="1"/>
</dbReference>
<reference evidence="3 4" key="1">
    <citation type="journal article" date="2015" name="Nature">
        <title>rRNA introns, odd ribosomes, and small enigmatic genomes across a large radiation of phyla.</title>
        <authorList>
            <person name="Brown C.T."/>
            <person name="Hug L.A."/>
            <person name="Thomas B.C."/>
            <person name="Sharon I."/>
            <person name="Castelle C.J."/>
            <person name="Singh A."/>
            <person name="Wilkins M.J."/>
            <person name="Williams K.H."/>
            <person name="Banfield J.F."/>
        </authorList>
    </citation>
    <scope>NUCLEOTIDE SEQUENCE [LARGE SCALE GENOMIC DNA]</scope>
</reference>
<keyword evidence="1" id="KW-1133">Transmembrane helix</keyword>